<dbReference type="AlphaFoldDB" id="A0A7C5RTZ6"/>
<gene>
    <name evidence="1" type="ORF">ENM21_04875</name>
</gene>
<proteinExistence type="predicted"/>
<organism evidence="1">
    <name type="scientific">Thermomicrobium roseum</name>
    <dbReference type="NCBI Taxonomy" id="500"/>
    <lineage>
        <taxon>Bacteria</taxon>
        <taxon>Pseudomonadati</taxon>
        <taxon>Thermomicrobiota</taxon>
        <taxon>Thermomicrobia</taxon>
        <taxon>Thermomicrobiales</taxon>
        <taxon>Thermomicrobiaceae</taxon>
        <taxon>Thermomicrobium</taxon>
    </lineage>
</organism>
<reference evidence="1" key="1">
    <citation type="journal article" date="2020" name="mSystems">
        <title>Genome- and Community-Level Interaction Insights into Carbon Utilization and Element Cycling Functions of Hydrothermarchaeota in Hydrothermal Sediment.</title>
        <authorList>
            <person name="Zhou Z."/>
            <person name="Liu Y."/>
            <person name="Xu W."/>
            <person name="Pan J."/>
            <person name="Luo Z.H."/>
            <person name="Li M."/>
        </authorList>
    </citation>
    <scope>NUCLEOTIDE SEQUENCE [LARGE SCALE GENOMIC DNA]</scope>
    <source>
        <strain evidence="1">SpSt-1065</strain>
    </source>
</reference>
<comment type="caution">
    <text evidence="1">The sequence shown here is derived from an EMBL/GenBank/DDBJ whole genome shotgun (WGS) entry which is preliminary data.</text>
</comment>
<name>A0A7C5RTZ6_THERO</name>
<accession>A0A7C5RTZ6</accession>
<protein>
    <submittedName>
        <fullName evidence="1">Uncharacterized protein</fullName>
    </submittedName>
</protein>
<dbReference type="EMBL" id="DRWX01000231">
    <property type="protein sequence ID" value="HHM96529.1"/>
    <property type="molecule type" value="Genomic_DNA"/>
</dbReference>
<sequence length="79" mass="8266">MREANVLTLHESTVWVRNPTGDIPSPGTVLYFLHDGQVRCTVPAYAWSLIGCGAVAPGGAASGGCTTSSQYLGAFDPLR</sequence>
<evidence type="ECO:0000313" key="1">
    <source>
        <dbReference type="EMBL" id="HHM96529.1"/>
    </source>
</evidence>